<dbReference type="InterPro" id="IPR006121">
    <property type="entry name" value="HMA_dom"/>
</dbReference>
<organism evidence="1 2">
    <name type="scientific">Eubacterium ramulus ATCC 29099</name>
    <dbReference type="NCBI Taxonomy" id="1256908"/>
    <lineage>
        <taxon>Bacteria</taxon>
        <taxon>Bacillati</taxon>
        <taxon>Bacillota</taxon>
        <taxon>Clostridia</taxon>
        <taxon>Eubacteriales</taxon>
        <taxon>Eubacteriaceae</taxon>
        <taxon>Eubacterium</taxon>
    </lineage>
</organism>
<dbReference type="SUPFAM" id="SSF55008">
    <property type="entry name" value="HMA, heavy metal-associated domain"/>
    <property type="match status" value="1"/>
</dbReference>
<dbReference type="CDD" id="cd00371">
    <property type="entry name" value="HMA"/>
    <property type="match status" value="1"/>
</dbReference>
<dbReference type="EMBL" id="AWVJ01000221">
    <property type="protein sequence ID" value="ERK40705.1"/>
    <property type="molecule type" value="Genomic_DNA"/>
</dbReference>
<dbReference type="HOGENOM" id="CLU_134973_6_2_9"/>
<sequence>MMLIEKSSFEKEGISMVKTVLKIDGMSCSMCEAHMNEVIRNNFKVNKVSSSASAGETVIISDAELDIPWVKKQVKDIGYKVLSYESKPYEKKEKKGFFHFGKK</sequence>
<dbReference type="GO" id="GO:0046872">
    <property type="term" value="F:metal ion binding"/>
    <property type="evidence" value="ECO:0007669"/>
    <property type="project" value="InterPro"/>
</dbReference>
<dbReference type="PATRIC" id="fig|1256908.3.peg.3167"/>
<evidence type="ECO:0000313" key="2">
    <source>
        <dbReference type="Proteomes" id="UP000016608"/>
    </source>
</evidence>
<name>U2NRP0_EUBRA</name>
<dbReference type="eggNOG" id="COG2608">
    <property type="taxonomic scope" value="Bacteria"/>
</dbReference>
<dbReference type="InterPro" id="IPR036163">
    <property type="entry name" value="HMA_dom_sf"/>
</dbReference>
<proteinExistence type="predicted"/>
<gene>
    <name evidence="1" type="ORF">HMPREF0373_03467</name>
</gene>
<dbReference type="Proteomes" id="UP000016608">
    <property type="component" value="Unassembled WGS sequence"/>
</dbReference>
<accession>U2NRP0</accession>
<evidence type="ECO:0000313" key="1">
    <source>
        <dbReference type="EMBL" id="ERK40705.1"/>
    </source>
</evidence>
<protein>
    <submittedName>
        <fullName evidence="1">Uncharacterized protein</fullName>
    </submittedName>
</protein>
<dbReference type="Gene3D" id="3.30.70.100">
    <property type="match status" value="1"/>
</dbReference>
<comment type="caution">
    <text evidence="1">The sequence shown here is derived from an EMBL/GenBank/DDBJ whole genome shotgun (WGS) entry which is preliminary data.</text>
</comment>
<dbReference type="RefSeq" id="WP_021738914.1">
    <property type="nucleotide sequence ID" value="NZ_KI271117.1"/>
</dbReference>
<dbReference type="AlphaFoldDB" id="U2NRP0"/>
<reference evidence="1 2" key="1">
    <citation type="submission" date="2013-06" db="EMBL/GenBank/DDBJ databases">
        <authorList>
            <person name="Weinstock G."/>
            <person name="Sodergren E."/>
            <person name="Lobos E.A."/>
            <person name="Fulton L."/>
            <person name="Fulton R."/>
            <person name="Courtney L."/>
            <person name="Fronick C."/>
            <person name="O'Laughlin M."/>
            <person name="Godfrey J."/>
            <person name="Wilson R.M."/>
            <person name="Miner T."/>
            <person name="Farmer C."/>
            <person name="Delehaunty K."/>
            <person name="Cordes M."/>
            <person name="Minx P."/>
            <person name="Tomlinson C."/>
            <person name="Chen J."/>
            <person name="Wollam A."/>
            <person name="Pepin K.H."/>
            <person name="Bhonagiri V."/>
            <person name="Zhang X."/>
            <person name="Warren W."/>
            <person name="Mitreva M."/>
            <person name="Mardis E.R."/>
            <person name="Wilson R.K."/>
        </authorList>
    </citation>
    <scope>NUCLEOTIDE SEQUENCE [LARGE SCALE GENOMIC DNA]</scope>
    <source>
        <strain evidence="1 2">ATCC 29099</strain>
    </source>
</reference>
<keyword evidence="2" id="KW-1185">Reference proteome</keyword>
<dbReference type="GeneID" id="97389649"/>